<evidence type="ECO:0000256" key="23">
    <source>
        <dbReference type="ARBA" id="ARBA00047438"/>
    </source>
</evidence>
<evidence type="ECO:0000256" key="13">
    <source>
        <dbReference type="ARBA" id="ARBA00023369"/>
    </source>
</evidence>
<evidence type="ECO:0000256" key="26">
    <source>
        <dbReference type="ARBA" id="ARBA00048015"/>
    </source>
</evidence>
<keyword evidence="6 44" id="KW-0732">Signal</keyword>
<dbReference type="Gene3D" id="3.40.50.1110">
    <property type="entry name" value="SGNH hydrolase"/>
    <property type="match status" value="1"/>
</dbReference>
<evidence type="ECO:0000256" key="15">
    <source>
        <dbReference type="ARBA" id="ARBA00023422"/>
    </source>
</evidence>
<evidence type="ECO:0000256" key="12">
    <source>
        <dbReference type="ARBA" id="ARBA00023180"/>
    </source>
</evidence>
<keyword evidence="10" id="KW-0443">Lipid metabolism</keyword>
<evidence type="ECO:0000256" key="18">
    <source>
        <dbReference type="ARBA" id="ARBA00031485"/>
    </source>
</evidence>
<evidence type="ECO:0000256" key="44">
    <source>
        <dbReference type="SAM" id="SignalP"/>
    </source>
</evidence>
<dbReference type="Pfam" id="PF00657">
    <property type="entry name" value="Lipase_GDSL"/>
    <property type="match status" value="1"/>
</dbReference>
<evidence type="ECO:0000256" key="21">
    <source>
        <dbReference type="ARBA" id="ARBA00047324"/>
    </source>
</evidence>
<comment type="catalytic activity">
    <reaction evidence="30">
        <text>1-hexadecanoyl-2-(9Z,12Z-octadecadienoyl)-sn-glycero-3-phosphocholine + H2O = 2-(9Z,12Z-octadecadienoyl)-sn-glycero-3-phosphocholine + hexadecanoate + H(+)</text>
        <dbReference type="Rhea" id="RHEA:40971"/>
        <dbReference type="ChEBI" id="CHEBI:7896"/>
        <dbReference type="ChEBI" id="CHEBI:15377"/>
        <dbReference type="ChEBI" id="CHEBI:15378"/>
        <dbReference type="ChEBI" id="CHEBI:73002"/>
        <dbReference type="ChEBI" id="CHEBI:76084"/>
    </reaction>
    <physiologicalReaction direction="left-to-right" evidence="30">
        <dbReference type="Rhea" id="RHEA:40972"/>
    </physiologicalReaction>
</comment>
<comment type="catalytic activity">
    <reaction evidence="29">
        <text>1,2-dihexadecanoyl-sn-glycero-3-phosphocholine + H2O = 1-hexadecanoyl-sn-glycero-3-phosphocholine + hexadecanoate + H(+)</text>
        <dbReference type="Rhea" id="RHEA:41223"/>
        <dbReference type="ChEBI" id="CHEBI:7896"/>
        <dbReference type="ChEBI" id="CHEBI:15377"/>
        <dbReference type="ChEBI" id="CHEBI:15378"/>
        <dbReference type="ChEBI" id="CHEBI:72998"/>
        <dbReference type="ChEBI" id="CHEBI:72999"/>
    </reaction>
    <physiologicalReaction direction="left-to-right" evidence="29">
        <dbReference type="Rhea" id="RHEA:41224"/>
    </physiologicalReaction>
</comment>
<evidence type="ECO:0000256" key="5">
    <source>
        <dbReference type="ARBA" id="ARBA00022692"/>
    </source>
</evidence>
<evidence type="ECO:0000256" key="2">
    <source>
        <dbReference type="ARBA" id="ARBA00009979"/>
    </source>
</evidence>
<comment type="catalytic activity">
    <reaction evidence="22">
        <text>1,3-dihexadecanoyl-2-(9Z-octadecenoyl)glycerol + H2O = 1-hexadecanoyl-2-(9Z-octadecenoyl)-glycerol + hexadecanoate + H(+)</text>
        <dbReference type="Rhea" id="RHEA:40979"/>
        <dbReference type="ChEBI" id="CHEBI:7896"/>
        <dbReference type="ChEBI" id="CHEBI:15377"/>
        <dbReference type="ChEBI" id="CHEBI:15378"/>
        <dbReference type="ChEBI" id="CHEBI:75585"/>
        <dbReference type="ChEBI" id="CHEBI:75688"/>
    </reaction>
    <physiologicalReaction direction="left-to-right" evidence="22">
        <dbReference type="Rhea" id="RHEA:40980"/>
    </physiologicalReaction>
</comment>
<feature type="transmembrane region" description="Helical" evidence="43">
    <location>
        <begin position="465"/>
        <end position="483"/>
    </location>
</feature>
<evidence type="ECO:0000256" key="28">
    <source>
        <dbReference type="ARBA" id="ARBA00048058"/>
    </source>
</evidence>
<comment type="catalytic activity">
    <reaction evidence="32">
        <text>1,2,3-tri-(9Z-octadecenoyl)-glycerol + H2O = di-(9Z)-octadecenoylglycerol + (9Z)-octadecenoate + H(+)</text>
        <dbReference type="Rhea" id="RHEA:38575"/>
        <dbReference type="ChEBI" id="CHEBI:15377"/>
        <dbReference type="ChEBI" id="CHEBI:15378"/>
        <dbReference type="ChEBI" id="CHEBI:30823"/>
        <dbReference type="ChEBI" id="CHEBI:53753"/>
        <dbReference type="ChEBI" id="CHEBI:75945"/>
    </reaction>
    <physiologicalReaction direction="left-to-right" evidence="32">
        <dbReference type="Rhea" id="RHEA:38576"/>
    </physiologicalReaction>
</comment>
<comment type="catalytic activity">
    <reaction evidence="13">
        <text>a triacylglycerol + H2O = a diacylglycerol + a fatty acid + H(+)</text>
        <dbReference type="Rhea" id="RHEA:12044"/>
        <dbReference type="ChEBI" id="CHEBI:15377"/>
        <dbReference type="ChEBI" id="CHEBI:15378"/>
        <dbReference type="ChEBI" id="CHEBI:17855"/>
        <dbReference type="ChEBI" id="CHEBI:18035"/>
        <dbReference type="ChEBI" id="CHEBI:28868"/>
        <dbReference type="EC" id="3.1.1.3"/>
    </reaction>
    <physiologicalReaction direction="left-to-right" evidence="13">
        <dbReference type="Rhea" id="RHEA:12045"/>
    </physiologicalReaction>
</comment>
<keyword evidence="7" id="KW-0677">Repeat</keyword>
<dbReference type="GO" id="GO:0004806">
    <property type="term" value="F:triacylglycerol lipase activity"/>
    <property type="evidence" value="ECO:0007669"/>
    <property type="project" value="UniProtKB-EC"/>
</dbReference>
<evidence type="ECO:0000256" key="40">
    <source>
        <dbReference type="ARBA" id="ARBA00049363"/>
    </source>
</evidence>
<comment type="similarity">
    <text evidence="2">Belongs to the 'GDSL' lipolytic enzyme family. Phospholipase B1 subfamily.</text>
</comment>
<evidence type="ECO:0000256" key="16">
    <source>
        <dbReference type="ARBA" id="ARBA00029723"/>
    </source>
</evidence>
<dbReference type="GO" id="GO:0004622">
    <property type="term" value="F:phosphatidylcholine lysophospholipase activity"/>
    <property type="evidence" value="ECO:0007669"/>
    <property type="project" value="UniProtKB-EC"/>
</dbReference>
<comment type="catalytic activity">
    <reaction evidence="41">
        <text>1,3-di-(9Z-octadecenoyl)-glycerol + H2O = 1-(9Z-octadecenoyl)-glycerol + (9Z)-octadecenoate + H(+)</text>
        <dbReference type="Rhea" id="RHEA:39939"/>
        <dbReference type="ChEBI" id="CHEBI:15377"/>
        <dbReference type="ChEBI" id="CHEBI:15378"/>
        <dbReference type="ChEBI" id="CHEBI:30823"/>
        <dbReference type="ChEBI" id="CHEBI:75342"/>
        <dbReference type="ChEBI" id="CHEBI:75735"/>
    </reaction>
    <physiologicalReaction direction="left-to-right" evidence="41">
        <dbReference type="Rhea" id="RHEA:39940"/>
    </physiologicalReaction>
</comment>
<dbReference type="EMBL" id="CAJNOG010000378">
    <property type="protein sequence ID" value="CAF1208106.1"/>
    <property type="molecule type" value="Genomic_DNA"/>
</dbReference>
<keyword evidence="9 43" id="KW-1133">Transmembrane helix</keyword>
<evidence type="ECO:0000256" key="25">
    <source>
        <dbReference type="ARBA" id="ARBA00048011"/>
    </source>
</evidence>
<comment type="catalytic activity">
    <reaction evidence="31">
        <text>1-octadecanoyl-2-(9Z,12Z)-octadecadienoyl-sn-glycerol + H2O = 1-octadecanoyl-sn-glycerol + (9Z,12Z)-octadecadienoate + H(+)</text>
        <dbReference type="Rhea" id="RHEA:40927"/>
        <dbReference type="ChEBI" id="CHEBI:15377"/>
        <dbReference type="ChEBI" id="CHEBI:15378"/>
        <dbReference type="ChEBI" id="CHEBI:30245"/>
        <dbReference type="ChEBI" id="CHEBI:75550"/>
        <dbReference type="ChEBI" id="CHEBI:77097"/>
    </reaction>
    <physiologicalReaction direction="left-to-right" evidence="31">
        <dbReference type="Rhea" id="RHEA:40928"/>
    </physiologicalReaction>
</comment>
<comment type="catalytic activity">
    <reaction evidence="15">
        <text>a 1,2-diacyl-sn-glycero-3-phosphocholine + H2O = a 1-acyl-sn-glycero-3-phosphocholine + a fatty acid + H(+)</text>
        <dbReference type="Rhea" id="RHEA:15801"/>
        <dbReference type="ChEBI" id="CHEBI:15377"/>
        <dbReference type="ChEBI" id="CHEBI:15378"/>
        <dbReference type="ChEBI" id="CHEBI:28868"/>
        <dbReference type="ChEBI" id="CHEBI:57643"/>
        <dbReference type="ChEBI" id="CHEBI:58168"/>
        <dbReference type="EC" id="3.1.1.4"/>
    </reaction>
    <physiologicalReaction direction="left-to-right" evidence="15">
        <dbReference type="Rhea" id="RHEA:15802"/>
    </physiologicalReaction>
</comment>
<keyword evidence="11 43" id="KW-0472">Membrane</keyword>
<evidence type="ECO:0000256" key="20">
    <source>
        <dbReference type="ARBA" id="ARBA00045916"/>
    </source>
</evidence>
<dbReference type="GO" id="GO:0016324">
    <property type="term" value="C:apical plasma membrane"/>
    <property type="evidence" value="ECO:0007669"/>
    <property type="project" value="UniProtKB-SubCell"/>
</dbReference>
<evidence type="ECO:0000256" key="7">
    <source>
        <dbReference type="ARBA" id="ARBA00022737"/>
    </source>
</evidence>
<organism evidence="45 46">
    <name type="scientific">Adineta steineri</name>
    <dbReference type="NCBI Taxonomy" id="433720"/>
    <lineage>
        <taxon>Eukaryota</taxon>
        <taxon>Metazoa</taxon>
        <taxon>Spiralia</taxon>
        <taxon>Gnathifera</taxon>
        <taxon>Rotifera</taxon>
        <taxon>Eurotatoria</taxon>
        <taxon>Bdelloidea</taxon>
        <taxon>Adinetida</taxon>
        <taxon>Adinetidae</taxon>
        <taxon>Adineta</taxon>
    </lineage>
</organism>
<dbReference type="CDD" id="cd01824">
    <property type="entry name" value="Phospholipase_B_like"/>
    <property type="match status" value="1"/>
</dbReference>
<evidence type="ECO:0000256" key="43">
    <source>
        <dbReference type="SAM" id="Phobius"/>
    </source>
</evidence>
<keyword evidence="8" id="KW-0378">Hydrolase</keyword>
<evidence type="ECO:0000256" key="22">
    <source>
        <dbReference type="ARBA" id="ARBA00047363"/>
    </source>
</evidence>
<evidence type="ECO:0000256" key="32">
    <source>
        <dbReference type="ARBA" id="ARBA00048386"/>
    </source>
</evidence>
<evidence type="ECO:0000256" key="1">
    <source>
        <dbReference type="ARBA" id="ARBA00004247"/>
    </source>
</evidence>
<comment type="catalytic activity">
    <reaction evidence="23">
        <text>1-(9Z-octadecenoyl)-glycerol + H2O = glycerol + (9Z)-octadecenoate + H(+)</text>
        <dbReference type="Rhea" id="RHEA:38487"/>
        <dbReference type="ChEBI" id="CHEBI:15377"/>
        <dbReference type="ChEBI" id="CHEBI:15378"/>
        <dbReference type="ChEBI" id="CHEBI:17754"/>
        <dbReference type="ChEBI" id="CHEBI:30823"/>
        <dbReference type="ChEBI" id="CHEBI:75342"/>
    </reaction>
    <physiologicalReaction direction="left-to-right" evidence="23">
        <dbReference type="Rhea" id="RHEA:38488"/>
    </physiologicalReaction>
</comment>
<dbReference type="SUPFAM" id="SSF52266">
    <property type="entry name" value="SGNH hydrolase"/>
    <property type="match status" value="1"/>
</dbReference>
<evidence type="ECO:0000256" key="11">
    <source>
        <dbReference type="ARBA" id="ARBA00023136"/>
    </source>
</evidence>
<evidence type="ECO:0000256" key="38">
    <source>
        <dbReference type="ARBA" id="ARBA00048872"/>
    </source>
</evidence>
<evidence type="ECO:0000256" key="6">
    <source>
        <dbReference type="ARBA" id="ARBA00022729"/>
    </source>
</evidence>
<comment type="catalytic activity">
    <reaction evidence="36">
        <text>1-hexadecanoyl-2-(9Z-octadecenoyl)-sn-glycero-3-phosphocholine + H2O = 1-hexadecanoyl-sn-glycero-3-phosphocholine + (9Z)-octadecenoate + H(+)</text>
        <dbReference type="Rhea" id="RHEA:38779"/>
        <dbReference type="ChEBI" id="CHEBI:15377"/>
        <dbReference type="ChEBI" id="CHEBI:15378"/>
        <dbReference type="ChEBI" id="CHEBI:30823"/>
        <dbReference type="ChEBI" id="CHEBI:72998"/>
        <dbReference type="ChEBI" id="CHEBI:73001"/>
    </reaction>
    <physiologicalReaction direction="left-to-right" evidence="36">
        <dbReference type="Rhea" id="RHEA:38780"/>
    </physiologicalReaction>
</comment>
<comment type="subcellular location">
    <subcellularLocation>
        <location evidence="1">Apical cell membrane</location>
        <topology evidence="1">Single-pass type I membrane protein</topology>
    </subcellularLocation>
</comment>
<feature type="signal peptide" evidence="44">
    <location>
        <begin position="1"/>
        <end position="20"/>
    </location>
</feature>
<comment type="catalytic activity">
    <reaction evidence="24">
        <text>1-hexadecanoyl-2-(9Z)-octadecenoyl-3-octadecanoyl-sn-glycerol + H2O = 1-hexadecanoyl-2-(9Z-octadecenoyl)-sn-glycerol + octadecanoate + H(+)</text>
        <dbReference type="Rhea" id="RHEA:41111"/>
        <dbReference type="ChEBI" id="CHEBI:15377"/>
        <dbReference type="ChEBI" id="CHEBI:15378"/>
        <dbReference type="ChEBI" id="CHEBI:25629"/>
        <dbReference type="ChEBI" id="CHEBI:75466"/>
        <dbReference type="ChEBI" id="CHEBI:77623"/>
    </reaction>
    <physiologicalReaction direction="left-to-right" evidence="24">
        <dbReference type="Rhea" id="RHEA:41112"/>
    </physiologicalReaction>
</comment>
<dbReference type="InterPro" id="IPR035547">
    <property type="entry name" value="Phospholipase_B"/>
</dbReference>
<evidence type="ECO:0000256" key="29">
    <source>
        <dbReference type="ARBA" id="ARBA00048227"/>
    </source>
</evidence>
<protein>
    <recommendedName>
        <fullName evidence="3">Phospholipase B1, membrane-associated</fullName>
    </recommendedName>
    <alternativeName>
        <fullName evidence="16">Lysophospholipase</fullName>
    </alternativeName>
    <alternativeName>
        <fullName evidence="17">Phospholipase A2</fullName>
    </alternativeName>
    <alternativeName>
        <fullName evidence="19">Phospholipase B/lipase</fullName>
    </alternativeName>
    <alternativeName>
        <fullName evidence="18">Triacylglycerol lipase</fullName>
    </alternativeName>
</protein>
<comment type="catalytic activity">
    <reaction evidence="27">
        <text>a 1-O-alkyl-2-acyl-sn-glycero-3-phosphocholine + H2O = a 1-O-alkyl-sn-glycero-3-phosphocholine + a fatty acid + H(+)</text>
        <dbReference type="Rhea" id="RHEA:36231"/>
        <dbReference type="ChEBI" id="CHEBI:15377"/>
        <dbReference type="ChEBI" id="CHEBI:15378"/>
        <dbReference type="ChEBI" id="CHEBI:28868"/>
        <dbReference type="ChEBI" id="CHEBI:30909"/>
        <dbReference type="ChEBI" id="CHEBI:36702"/>
        <dbReference type="EC" id="3.1.1.4"/>
    </reaction>
    <physiologicalReaction direction="left-to-right" evidence="27">
        <dbReference type="Rhea" id="RHEA:36232"/>
    </physiologicalReaction>
</comment>
<dbReference type="GO" id="GO:0004623">
    <property type="term" value="F:phospholipase A2 activity"/>
    <property type="evidence" value="ECO:0007669"/>
    <property type="project" value="UniProtKB-EC"/>
</dbReference>
<comment type="catalytic activity">
    <reaction evidence="26">
        <text>1-hexadecanoyl-2-(9Z-octadecenoyl)-sn-glycero-3-phospho-(1'-sn-glycerol) + H2O = 1-hexadecanoyl-sn-glycero-3-phospho-(1'-sn-glycerol) + (9Z)-octadecenoate + H(+)</text>
        <dbReference type="Rhea" id="RHEA:40919"/>
        <dbReference type="ChEBI" id="CHEBI:15377"/>
        <dbReference type="ChEBI" id="CHEBI:15378"/>
        <dbReference type="ChEBI" id="CHEBI:30823"/>
        <dbReference type="ChEBI" id="CHEBI:72841"/>
        <dbReference type="ChEBI" id="CHEBI:75158"/>
    </reaction>
    <physiologicalReaction direction="left-to-right" evidence="26">
        <dbReference type="Rhea" id="RHEA:40920"/>
    </physiologicalReaction>
</comment>
<comment type="catalytic activity">
    <reaction evidence="39">
        <text>1-hexadecanoyl-2-(9Z)-octadecenoyl-3-octadecanoyl-sn-glycerol + H2O = 1-hexadecanoyl-3-octadecanoyl-sn-glycerol + (9Z)-octadecenoate + H(+)</text>
        <dbReference type="Rhea" id="RHEA:41103"/>
        <dbReference type="ChEBI" id="CHEBI:15377"/>
        <dbReference type="ChEBI" id="CHEBI:15378"/>
        <dbReference type="ChEBI" id="CHEBI:30823"/>
        <dbReference type="ChEBI" id="CHEBI:77623"/>
        <dbReference type="ChEBI" id="CHEBI:77624"/>
    </reaction>
    <physiologicalReaction direction="left-to-right" evidence="39">
        <dbReference type="Rhea" id="RHEA:41104"/>
    </physiologicalReaction>
</comment>
<keyword evidence="12" id="KW-0325">Glycoprotein</keyword>
<evidence type="ECO:0000256" key="39">
    <source>
        <dbReference type="ARBA" id="ARBA00048939"/>
    </source>
</evidence>
<evidence type="ECO:0000313" key="45">
    <source>
        <dbReference type="EMBL" id="CAF1208106.1"/>
    </source>
</evidence>
<evidence type="ECO:0000256" key="4">
    <source>
        <dbReference type="ARBA" id="ARBA00022475"/>
    </source>
</evidence>
<evidence type="ECO:0000256" key="17">
    <source>
        <dbReference type="ARBA" id="ARBA00031182"/>
    </source>
</evidence>
<dbReference type="InterPro" id="IPR001087">
    <property type="entry name" value="GDSL"/>
</dbReference>
<comment type="caution">
    <text evidence="45">The sequence shown here is derived from an EMBL/GenBank/DDBJ whole genome shotgun (WGS) entry which is preliminary data.</text>
</comment>
<evidence type="ECO:0000256" key="30">
    <source>
        <dbReference type="ARBA" id="ARBA00048362"/>
    </source>
</evidence>
<evidence type="ECO:0000256" key="33">
    <source>
        <dbReference type="ARBA" id="ARBA00048454"/>
    </source>
</evidence>
<comment type="catalytic activity">
    <reaction evidence="34">
        <text>1-hexadecanoyl-2-(9Z-octadecenoyl)-sn-glycero-3-phosphoethanolamine + H2O = 1-hexadecanoyl-sn-glycero-3-phosphoethanolamine + (9Z)-octadecenoate + H(+)</text>
        <dbReference type="Rhea" id="RHEA:40911"/>
        <dbReference type="ChEBI" id="CHEBI:15377"/>
        <dbReference type="ChEBI" id="CHEBI:15378"/>
        <dbReference type="ChEBI" id="CHEBI:30823"/>
        <dbReference type="ChEBI" id="CHEBI:73004"/>
        <dbReference type="ChEBI" id="CHEBI:73007"/>
    </reaction>
    <physiologicalReaction direction="left-to-right" evidence="34">
        <dbReference type="Rhea" id="RHEA:40912"/>
    </physiologicalReaction>
</comment>
<gene>
    <name evidence="45" type="ORF">JYZ213_LOCUS27297</name>
</gene>
<evidence type="ECO:0000256" key="10">
    <source>
        <dbReference type="ARBA" id="ARBA00023098"/>
    </source>
</evidence>
<evidence type="ECO:0000256" key="42">
    <source>
        <dbReference type="ARBA" id="ARBA00049461"/>
    </source>
</evidence>
<evidence type="ECO:0000256" key="31">
    <source>
        <dbReference type="ARBA" id="ARBA00048374"/>
    </source>
</evidence>
<comment type="catalytic activity">
    <reaction evidence="42">
        <text>2-(9Z-octadecenoyl)-glycerol + H2O = glycerol + (9Z)-octadecenoate + H(+)</text>
        <dbReference type="Rhea" id="RHEA:38491"/>
        <dbReference type="ChEBI" id="CHEBI:15377"/>
        <dbReference type="ChEBI" id="CHEBI:15378"/>
        <dbReference type="ChEBI" id="CHEBI:17754"/>
        <dbReference type="ChEBI" id="CHEBI:30823"/>
        <dbReference type="ChEBI" id="CHEBI:73990"/>
    </reaction>
    <physiologicalReaction direction="left-to-right" evidence="42">
        <dbReference type="Rhea" id="RHEA:38492"/>
    </physiologicalReaction>
</comment>
<dbReference type="AlphaFoldDB" id="A0A814X8Y9"/>
<evidence type="ECO:0000256" key="8">
    <source>
        <dbReference type="ARBA" id="ARBA00022801"/>
    </source>
</evidence>
<evidence type="ECO:0000313" key="46">
    <source>
        <dbReference type="Proteomes" id="UP000663845"/>
    </source>
</evidence>
<feature type="chain" id="PRO_5032521828" description="Phospholipase B1, membrane-associated" evidence="44">
    <location>
        <begin position="21"/>
        <end position="540"/>
    </location>
</feature>
<evidence type="ECO:0000256" key="41">
    <source>
        <dbReference type="ARBA" id="ARBA00049372"/>
    </source>
</evidence>
<comment type="catalytic activity">
    <reaction evidence="40">
        <text>1,2-dihexadecanoyl-sn-glycero-3-phosphocholine + 2 H2O = sn-glycerol 3-phosphocholine + 2 hexadecanoate + 2 H(+)</text>
        <dbReference type="Rhea" id="RHEA:40975"/>
        <dbReference type="ChEBI" id="CHEBI:7896"/>
        <dbReference type="ChEBI" id="CHEBI:15377"/>
        <dbReference type="ChEBI" id="CHEBI:15378"/>
        <dbReference type="ChEBI" id="CHEBI:16870"/>
        <dbReference type="ChEBI" id="CHEBI:72999"/>
    </reaction>
    <physiologicalReaction direction="left-to-right" evidence="40">
        <dbReference type="Rhea" id="RHEA:40976"/>
    </physiologicalReaction>
</comment>
<dbReference type="PANTHER" id="PTHR21325">
    <property type="entry name" value="PHOSPHOLIPASE B, PLB1"/>
    <property type="match status" value="1"/>
</dbReference>
<evidence type="ECO:0000256" key="37">
    <source>
        <dbReference type="ARBA" id="ARBA00048869"/>
    </source>
</evidence>
<comment type="catalytic activity">
    <reaction evidence="33">
        <text>a 1-acyl-sn-glycero-3-phosphocholine + H2O = sn-glycerol 3-phosphocholine + a fatty acid + H(+)</text>
        <dbReference type="Rhea" id="RHEA:15177"/>
        <dbReference type="ChEBI" id="CHEBI:15377"/>
        <dbReference type="ChEBI" id="CHEBI:15378"/>
        <dbReference type="ChEBI" id="CHEBI:16870"/>
        <dbReference type="ChEBI" id="CHEBI:28868"/>
        <dbReference type="ChEBI" id="CHEBI:58168"/>
        <dbReference type="EC" id="3.1.1.5"/>
    </reaction>
    <physiologicalReaction direction="left-to-right" evidence="33">
        <dbReference type="Rhea" id="RHEA:15178"/>
    </physiologicalReaction>
</comment>
<comment type="catalytic activity">
    <reaction evidence="28">
        <text>1,2-di-(9Z-octadecenoyl)-sn-glycero-3-phosphocholine + H2O = 1-(9Z-octadecenoyl)-sn-glycero-3-phosphocholine + (9Z)-octadecenoate + H(+)</text>
        <dbReference type="Rhea" id="RHEA:40923"/>
        <dbReference type="ChEBI" id="CHEBI:15377"/>
        <dbReference type="ChEBI" id="CHEBI:15378"/>
        <dbReference type="ChEBI" id="CHEBI:28610"/>
        <dbReference type="ChEBI" id="CHEBI:30823"/>
        <dbReference type="ChEBI" id="CHEBI:74669"/>
    </reaction>
    <physiologicalReaction direction="left-to-right" evidence="28">
        <dbReference type="Rhea" id="RHEA:40924"/>
    </physiologicalReaction>
</comment>
<reference evidence="45" key="1">
    <citation type="submission" date="2021-02" db="EMBL/GenBank/DDBJ databases">
        <authorList>
            <person name="Nowell W R."/>
        </authorList>
    </citation>
    <scope>NUCLEOTIDE SEQUENCE</scope>
</reference>
<name>A0A814X8Y9_9BILA</name>
<dbReference type="InterPro" id="IPR038885">
    <property type="entry name" value="PLB1"/>
</dbReference>
<evidence type="ECO:0000256" key="35">
    <source>
        <dbReference type="ARBA" id="ARBA00048656"/>
    </source>
</evidence>
<comment type="catalytic activity">
    <reaction evidence="21">
        <text>1-hexadecanoyl-2-(9Z)-octadecenoyl-3-octadecanoyl-sn-glycerol + H2O = 2-(9Z-octadecenoyl)-3-octadecanoyl-sn-glycerol + hexadecanoate + H(+)</text>
        <dbReference type="Rhea" id="RHEA:41107"/>
        <dbReference type="ChEBI" id="CHEBI:7896"/>
        <dbReference type="ChEBI" id="CHEBI:15377"/>
        <dbReference type="ChEBI" id="CHEBI:15378"/>
        <dbReference type="ChEBI" id="CHEBI:75558"/>
        <dbReference type="ChEBI" id="CHEBI:77623"/>
    </reaction>
    <physiologicalReaction direction="left-to-right" evidence="21">
        <dbReference type="Rhea" id="RHEA:41108"/>
    </physiologicalReaction>
</comment>
<comment type="catalytic activity">
    <reaction evidence="37">
        <text>1,3-dihexadecanoyl-2-(9Z-octadecenoyl)glycerol + H2O = 1,3-dihexadecanoylglycerol + (9Z)-octadecenoate + H(+)</text>
        <dbReference type="Rhea" id="RHEA:40983"/>
        <dbReference type="ChEBI" id="CHEBI:15377"/>
        <dbReference type="ChEBI" id="CHEBI:15378"/>
        <dbReference type="ChEBI" id="CHEBI:30823"/>
        <dbReference type="ChEBI" id="CHEBI:75688"/>
        <dbReference type="ChEBI" id="CHEBI:77619"/>
    </reaction>
    <physiologicalReaction direction="left-to-right" evidence="37">
        <dbReference type="Rhea" id="RHEA:40984"/>
    </physiologicalReaction>
</comment>
<evidence type="ECO:0000256" key="14">
    <source>
        <dbReference type="ARBA" id="ARBA00023408"/>
    </source>
</evidence>
<dbReference type="Proteomes" id="UP000663845">
    <property type="component" value="Unassembled WGS sequence"/>
</dbReference>
<comment type="function">
    <text evidence="20">Calcium-independent membrane-associated phospholipase that catalyzes complete diacylation of phospholipids by hydrolyzing both sn-1 and sn-2 fatty acyl chains attached to the glycerol backbone (phospholipase B activity). Has dual phospholipase and lysophospholipase activities toward diacylphospholipids. Preferentially cleaves sn-2 ester bonds over sn-1 bonds. Acts as a lipase toward glycerolipid substrates. Hydrolyzes fatty acyl chains of diacylglycerols with preference for the sn-2 position and of triacylglycerols with not positional selectivity. May also hydrolyze long chain retinyl esters such as retinyl palmitate. May contribute to digestion of dietary phospholipids, glycerolipids and retinoids, facilitating lipid absorption at the brush border.</text>
</comment>
<accession>A0A814X8Y9</accession>
<keyword evidence="5 43" id="KW-0812">Transmembrane</keyword>
<dbReference type="InterPro" id="IPR036514">
    <property type="entry name" value="SGNH_hydro_sf"/>
</dbReference>
<evidence type="ECO:0000256" key="34">
    <source>
        <dbReference type="ARBA" id="ARBA00048613"/>
    </source>
</evidence>
<dbReference type="FunFam" id="3.40.50.1110:FF:000005">
    <property type="entry name" value="Phospholipase B1"/>
    <property type="match status" value="1"/>
</dbReference>
<dbReference type="GO" id="GO:0006644">
    <property type="term" value="P:phospholipid metabolic process"/>
    <property type="evidence" value="ECO:0007669"/>
    <property type="project" value="TreeGrafter"/>
</dbReference>
<dbReference type="PANTHER" id="PTHR21325:SF31">
    <property type="entry name" value="GH22081P-RELATED"/>
    <property type="match status" value="1"/>
</dbReference>
<evidence type="ECO:0000256" key="9">
    <source>
        <dbReference type="ARBA" id="ARBA00022989"/>
    </source>
</evidence>
<comment type="catalytic activity">
    <reaction evidence="35">
        <text>1-hexadecanoyl-sn-glycero-3-phosphocholine + H2O = sn-glycerol 3-phosphocholine + hexadecanoate + H(+)</text>
        <dbReference type="Rhea" id="RHEA:40435"/>
        <dbReference type="ChEBI" id="CHEBI:7896"/>
        <dbReference type="ChEBI" id="CHEBI:15377"/>
        <dbReference type="ChEBI" id="CHEBI:15378"/>
        <dbReference type="ChEBI" id="CHEBI:16870"/>
        <dbReference type="ChEBI" id="CHEBI:72998"/>
    </reaction>
    <physiologicalReaction direction="left-to-right" evidence="35">
        <dbReference type="Rhea" id="RHEA:40436"/>
    </physiologicalReaction>
</comment>
<evidence type="ECO:0000256" key="27">
    <source>
        <dbReference type="ARBA" id="ARBA00048049"/>
    </source>
</evidence>
<comment type="catalytic activity">
    <reaction evidence="25">
        <text>2,3-di-(9Z)-octadecenoyl-sn-glycerol + H2O = 3-(9Z-octadecenoyl)-sn-glycerol + (9Z)-octadecenoate + H(+)</text>
        <dbReference type="Rhea" id="RHEA:42604"/>
        <dbReference type="ChEBI" id="CHEBI:15377"/>
        <dbReference type="ChEBI" id="CHEBI:15378"/>
        <dbReference type="ChEBI" id="CHEBI:30823"/>
        <dbReference type="ChEBI" id="CHEBI:75824"/>
        <dbReference type="ChEBI" id="CHEBI:75938"/>
    </reaction>
    <physiologicalReaction direction="left-to-right" evidence="25">
        <dbReference type="Rhea" id="RHEA:42605"/>
    </physiologicalReaction>
</comment>
<evidence type="ECO:0000256" key="3">
    <source>
        <dbReference type="ARBA" id="ARBA00015133"/>
    </source>
</evidence>
<evidence type="ECO:0000256" key="19">
    <source>
        <dbReference type="ARBA" id="ARBA00033022"/>
    </source>
</evidence>
<comment type="catalytic activity">
    <reaction evidence="14">
        <text>1-hexadecanoyl-2-(9Z,12Z-octadecadienoyl)-sn-glycero-3-phosphocholine + H2O = (9Z,12Z)-octadecadienoate + 1-hexadecanoyl-sn-glycero-3-phosphocholine + H(+)</text>
        <dbReference type="Rhea" id="RHEA:40811"/>
        <dbReference type="ChEBI" id="CHEBI:15377"/>
        <dbReference type="ChEBI" id="CHEBI:15378"/>
        <dbReference type="ChEBI" id="CHEBI:30245"/>
        <dbReference type="ChEBI" id="CHEBI:72998"/>
        <dbReference type="ChEBI" id="CHEBI:73002"/>
    </reaction>
    <physiologicalReaction direction="left-to-right" evidence="14">
        <dbReference type="Rhea" id="RHEA:40812"/>
    </physiologicalReaction>
</comment>
<evidence type="ECO:0000256" key="36">
    <source>
        <dbReference type="ARBA" id="ARBA00048699"/>
    </source>
</evidence>
<keyword evidence="4" id="KW-1003">Cell membrane</keyword>
<evidence type="ECO:0000256" key="24">
    <source>
        <dbReference type="ARBA" id="ARBA00047459"/>
    </source>
</evidence>
<sequence length="540" mass="62539">MTFFSTTFFLFILLLNKNLALNIENYTDYIEELSHNEKFLEEYTKWSLKLFSQPDYLYGNFHEQFPCSIENSSDKYNILTSVHMLRPSDIKCVGAMGDSFTTGLSAHAITPIDLLSEYRGISWSIGGDYTYSKFLSIPNILLEYNSKLKGFSTKLSIISSDNQTITNNRLNVAKSSDHSVDLLYQAELLIDRIKNENLCDWNNDWKMITIFIGTNDLCNFCTDSNLTKYTPEQYMLNVREALDELYQSRIPRTLVNLVLPFDIRNAKELYTGNYACQILYNKTCPCAAFPTTEQAKILDDYIPKYQQVLLDLINTGRYDQRDDFTVVIQPFMAETKLPENDDNEIDFSYFAPDCFHFSGKGHAQVALSLWNNMFEPVGNKQSSWYIMNESLKCPTKEQPYIYTLKNSVKILNEFKNTTKIQTTTPSISTINIRNISTDNLTTSHHHHHQNHKKSKMNLSWNRMKFIAIITGLFIIIVILILGFNKRIRAGVFKQETGRYHIFHNINDDDEVEIFSRPNIKSNFFDDNQITTTHGTRVSLK</sequence>
<comment type="catalytic activity">
    <reaction evidence="38">
        <text>1-O-hexadecyl-2-(9Z)-octadecenoyl-sn-glycero-3-phosphocholine + H2O = 1-O-hexadecyl-sn-glycero-3-phosphocholine + (9Z)-octadecenoate + H(+)</text>
        <dbReference type="Rhea" id="RHEA:40915"/>
        <dbReference type="ChEBI" id="CHEBI:15377"/>
        <dbReference type="ChEBI" id="CHEBI:15378"/>
        <dbReference type="ChEBI" id="CHEBI:30823"/>
        <dbReference type="ChEBI" id="CHEBI:34112"/>
        <dbReference type="ChEBI" id="CHEBI:64496"/>
    </reaction>
    <physiologicalReaction direction="left-to-right" evidence="38">
        <dbReference type="Rhea" id="RHEA:40916"/>
    </physiologicalReaction>
</comment>
<proteinExistence type="inferred from homology"/>